<organism evidence="11 13">
    <name type="scientific">Ruthenibacterium lactatiformans</name>
    <dbReference type="NCBI Taxonomy" id="1550024"/>
    <lineage>
        <taxon>Bacteria</taxon>
        <taxon>Bacillati</taxon>
        <taxon>Bacillota</taxon>
        <taxon>Clostridia</taxon>
        <taxon>Eubacteriales</taxon>
        <taxon>Oscillospiraceae</taxon>
        <taxon>Ruthenibacterium</taxon>
    </lineage>
</organism>
<keyword evidence="5" id="KW-0547">Nucleotide-binding</keyword>
<name>A0A6I3QWU5_9FIRM</name>
<dbReference type="SUPFAM" id="SSF52540">
    <property type="entry name" value="P-loop containing nucleoside triphosphate hydrolases"/>
    <property type="match status" value="1"/>
</dbReference>
<protein>
    <submittedName>
        <fullName evidence="11">ATP-binding cassette domain-containing protein</fullName>
    </submittedName>
    <submittedName>
        <fullName evidence="10">Energy-coupling factor ABC transporter ATP-binding protein</fullName>
    </submittedName>
</protein>
<dbReference type="GO" id="GO:0042626">
    <property type="term" value="F:ATPase-coupled transmembrane transporter activity"/>
    <property type="evidence" value="ECO:0007669"/>
    <property type="project" value="TreeGrafter"/>
</dbReference>
<sequence length="269" mass="29521">MEEILRFEHVSYAYEEEREALLDVCVKVCAGERVAVLGSNGAGKSTFFLLANGVLRPGAGRILFRGAPVGGGAKQLNVLRRGVGLVFQDPEVQLLGGSVEEEVSFGPMNLRLPVGEVRARVDTAIRSFALEEYRGRAPQYLSGGEKKRVTLADALAMEPQMLLLDEPAASLDPANTRLLEQNLQMLSEQGLGLMVATHDVDFAWRWATRVLVFRGGRLAGDGEPREIFENVSLLRTCGLEQPVLYRVGRVLGLAAPPHTVEELEQEWKP</sequence>
<accession>A0A6I3QWU5</accession>
<evidence type="ECO:0000313" key="11">
    <source>
        <dbReference type="EMBL" id="MTS52738.1"/>
    </source>
</evidence>
<keyword evidence="3" id="KW-0813">Transport</keyword>
<dbReference type="PANTHER" id="PTHR43553">
    <property type="entry name" value="HEAVY METAL TRANSPORTER"/>
    <property type="match status" value="1"/>
</dbReference>
<keyword evidence="8" id="KW-0472">Membrane</keyword>
<dbReference type="GO" id="GO:0043190">
    <property type="term" value="C:ATP-binding cassette (ABC) transporter complex"/>
    <property type="evidence" value="ECO:0007669"/>
    <property type="project" value="TreeGrafter"/>
</dbReference>
<keyword evidence="6 11" id="KW-0067">ATP-binding</keyword>
<evidence type="ECO:0000313" key="10">
    <source>
        <dbReference type="EMBL" id="MST91761.1"/>
    </source>
</evidence>
<dbReference type="Proteomes" id="UP000431913">
    <property type="component" value="Unassembled WGS sequence"/>
</dbReference>
<dbReference type="PROSITE" id="PS50893">
    <property type="entry name" value="ABC_TRANSPORTER_2"/>
    <property type="match status" value="1"/>
</dbReference>
<evidence type="ECO:0000256" key="8">
    <source>
        <dbReference type="ARBA" id="ARBA00023136"/>
    </source>
</evidence>
<feature type="domain" description="ABC transporter" evidence="9">
    <location>
        <begin position="5"/>
        <end position="240"/>
    </location>
</feature>
<evidence type="ECO:0000256" key="6">
    <source>
        <dbReference type="ARBA" id="ARBA00022840"/>
    </source>
</evidence>
<evidence type="ECO:0000256" key="2">
    <source>
        <dbReference type="ARBA" id="ARBA00005417"/>
    </source>
</evidence>
<evidence type="ECO:0000256" key="3">
    <source>
        <dbReference type="ARBA" id="ARBA00022448"/>
    </source>
</evidence>
<dbReference type="EMBL" id="VUNJ01000006">
    <property type="protein sequence ID" value="MST91761.1"/>
    <property type="molecule type" value="Genomic_DNA"/>
</dbReference>
<dbReference type="InterPro" id="IPR027417">
    <property type="entry name" value="P-loop_NTPase"/>
</dbReference>
<dbReference type="Pfam" id="PF00005">
    <property type="entry name" value="ABC_tran"/>
    <property type="match status" value="1"/>
</dbReference>
<reference evidence="11 13" key="1">
    <citation type="journal article" date="2019" name="Nat. Med.">
        <title>A library of human gut bacterial isolates paired with longitudinal multiomics data enables mechanistic microbiome research.</title>
        <authorList>
            <person name="Poyet M."/>
            <person name="Groussin M."/>
            <person name="Gibbons S.M."/>
            <person name="Avila-Pacheco J."/>
            <person name="Jiang X."/>
            <person name="Kearney S.M."/>
            <person name="Perrotta A.R."/>
            <person name="Berdy B."/>
            <person name="Zhao S."/>
            <person name="Lieberman T.D."/>
            <person name="Swanson P.K."/>
            <person name="Smith M."/>
            <person name="Roesemann S."/>
            <person name="Alexander J.E."/>
            <person name="Rich S.A."/>
            <person name="Livny J."/>
            <person name="Vlamakis H."/>
            <person name="Clish C."/>
            <person name="Bullock K."/>
            <person name="Deik A."/>
            <person name="Scott J."/>
            <person name="Pierce K.A."/>
            <person name="Xavier R.J."/>
            <person name="Alm E.J."/>
        </authorList>
    </citation>
    <scope>NUCLEOTIDE SEQUENCE [LARGE SCALE GENOMIC DNA]</scope>
    <source>
        <strain evidence="11 13">BIOML-A7</strain>
    </source>
</reference>
<evidence type="ECO:0000256" key="5">
    <source>
        <dbReference type="ARBA" id="ARBA00022741"/>
    </source>
</evidence>
<dbReference type="Gene3D" id="3.40.50.300">
    <property type="entry name" value="P-loop containing nucleotide triphosphate hydrolases"/>
    <property type="match status" value="1"/>
</dbReference>
<dbReference type="Proteomes" id="UP000449193">
    <property type="component" value="Unassembled WGS sequence"/>
</dbReference>
<dbReference type="InterPro" id="IPR017871">
    <property type="entry name" value="ABC_transporter-like_CS"/>
</dbReference>
<dbReference type="SMART" id="SM00382">
    <property type="entry name" value="AAA"/>
    <property type="match status" value="1"/>
</dbReference>
<gene>
    <name evidence="10" type="ORF">FYJ76_07350</name>
    <name evidence="11" type="ORF">GMD52_14525</name>
</gene>
<dbReference type="InterPro" id="IPR003593">
    <property type="entry name" value="AAA+_ATPase"/>
</dbReference>
<keyword evidence="4" id="KW-1003">Cell membrane</keyword>
<dbReference type="EMBL" id="WMZR01000022">
    <property type="protein sequence ID" value="MTS52738.1"/>
    <property type="molecule type" value="Genomic_DNA"/>
</dbReference>
<dbReference type="InterPro" id="IPR003439">
    <property type="entry name" value="ABC_transporter-like_ATP-bd"/>
</dbReference>
<dbReference type="AlphaFoldDB" id="A0A6I3QWU5"/>
<dbReference type="CDD" id="cd03225">
    <property type="entry name" value="ABC_cobalt_CbiO_domain1"/>
    <property type="match status" value="1"/>
</dbReference>
<dbReference type="GO" id="GO:0016887">
    <property type="term" value="F:ATP hydrolysis activity"/>
    <property type="evidence" value="ECO:0007669"/>
    <property type="project" value="InterPro"/>
</dbReference>
<evidence type="ECO:0000256" key="4">
    <source>
        <dbReference type="ARBA" id="ARBA00022475"/>
    </source>
</evidence>
<comment type="caution">
    <text evidence="11">The sequence shown here is derived from an EMBL/GenBank/DDBJ whole genome shotgun (WGS) entry which is preliminary data.</text>
</comment>
<dbReference type="PANTHER" id="PTHR43553:SF24">
    <property type="entry name" value="ENERGY-COUPLING FACTOR TRANSPORTER ATP-BINDING PROTEIN ECFA1"/>
    <property type="match status" value="1"/>
</dbReference>
<dbReference type="InterPro" id="IPR015856">
    <property type="entry name" value="ABC_transpr_CbiO/EcfA_su"/>
</dbReference>
<comment type="subcellular location">
    <subcellularLocation>
        <location evidence="1">Cell membrane</location>
        <topology evidence="1">Peripheral membrane protein</topology>
    </subcellularLocation>
</comment>
<evidence type="ECO:0000259" key="9">
    <source>
        <dbReference type="PROSITE" id="PS50893"/>
    </source>
</evidence>
<proteinExistence type="inferred from homology"/>
<evidence type="ECO:0000313" key="13">
    <source>
        <dbReference type="Proteomes" id="UP000449193"/>
    </source>
</evidence>
<evidence type="ECO:0000256" key="1">
    <source>
        <dbReference type="ARBA" id="ARBA00004202"/>
    </source>
</evidence>
<evidence type="ECO:0000256" key="7">
    <source>
        <dbReference type="ARBA" id="ARBA00022967"/>
    </source>
</evidence>
<reference evidence="10 12" key="2">
    <citation type="submission" date="2019-08" db="EMBL/GenBank/DDBJ databases">
        <title>In-depth cultivation of the pig gut microbiome towards novel bacterial diversity and tailored functional studies.</title>
        <authorList>
            <person name="Wylensek D."/>
            <person name="Hitch T.C.A."/>
            <person name="Clavel T."/>
        </authorList>
    </citation>
    <scope>NUCLEOTIDE SEQUENCE [LARGE SCALE GENOMIC DNA]</scope>
    <source>
        <strain evidence="10 12">WCA3-601-WT-6J</strain>
    </source>
</reference>
<dbReference type="GO" id="GO:0005524">
    <property type="term" value="F:ATP binding"/>
    <property type="evidence" value="ECO:0007669"/>
    <property type="project" value="UniProtKB-KW"/>
</dbReference>
<dbReference type="FunFam" id="3.40.50.300:FF:000224">
    <property type="entry name" value="Energy-coupling factor transporter ATP-binding protein EcfA"/>
    <property type="match status" value="1"/>
</dbReference>
<dbReference type="PROSITE" id="PS00211">
    <property type="entry name" value="ABC_TRANSPORTER_1"/>
    <property type="match status" value="1"/>
</dbReference>
<dbReference type="InterPro" id="IPR050095">
    <property type="entry name" value="ECF_ABC_transporter_ATP-bd"/>
</dbReference>
<comment type="similarity">
    <text evidence="2">Belongs to the ABC transporter superfamily.</text>
</comment>
<dbReference type="RefSeq" id="WP_123158091.1">
    <property type="nucleotide sequence ID" value="NZ_JBGKTX010000009.1"/>
</dbReference>
<evidence type="ECO:0000313" key="12">
    <source>
        <dbReference type="Proteomes" id="UP000431913"/>
    </source>
</evidence>
<keyword evidence="7" id="KW-1278">Translocase</keyword>